<evidence type="ECO:0000313" key="3">
    <source>
        <dbReference type="Proteomes" id="UP001642484"/>
    </source>
</evidence>
<feature type="region of interest" description="Disordered" evidence="1">
    <location>
        <begin position="1"/>
        <end position="83"/>
    </location>
</feature>
<feature type="non-terminal residue" evidence="2">
    <location>
        <position position="83"/>
    </location>
</feature>
<protein>
    <submittedName>
        <fullName evidence="2">Uncharacterized protein</fullName>
    </submittedName>
</protein>
<feature type="compositionally biased region" description="Basic and acidic residues" evidence="1">
    <location>
        <begin position="11"/>
        <end position="38"/>
    </location>
</feature>
<dbReference type="Proteomes" id="UP001642484">
    <property type="component" value="Unassembled WGS sequence"/>
</dbReference>
<evidence type="ECO:0000256" key="1">
    <source>
        <dbReference type="SAM" id="MobiDB-lite"/>
    </source>
</evidence>
<comment type="caution">
    <text evidence="2">The sequence shown here is derived from an EMBL/GenBank/DDBJ whole genome shotgun (WGS) entry which is preliminary data.</text>
</comment>
<sequence>MSDTLKAAQAELKRPAYKSEKLRLPTNSDAEKEHHEEQPENGSAKEPQPEAAATADKKDMDIEPMEEDLEEERHKGQIVKTNE</sequence>
<accession>A0ABP0KF81</accession>
<organism evidence="2 3">
    <name type="scientific">Durusdinium trenchii</name>
    <dbReference type="NCBI Taxonomy" id="1381693"/>
    <lineage>
        <taxon>Eukaryota</taxon>
        <taxon>Sar</taxon>
        <taxon>Alveolata</taxon>
        <taxon>Dinophyceae</taxon>
        <taxon>Suessiales</taxon>
        <taxon>Symbiodiniaceae</taxon>
        <taxon>Durusdinium</taxon>
    </lineage>
</organism>
<reference evidence="2 3" key="1">
    <citation type="submission" date="2024-02" db="EMBL/GenBank/DDBJ databases">
        <authorList>
            <person name="Chen Y."/>
            <person name="Shah S."/>
            <person name="Dougan E. K."/>
            <person name="Thang M."/>
            <person name="Chan C."/>
        </authorList>
    </citation>
    <scope>NUCLEOTIDE SEQUENCE [LARGE SCALE GENOMIC DNA]</scope>
</reference>
<proteinExistence type="predicted"/>
<keyword evidence="3" id="KW-1185">Reference proteome</keyword>
<dbReference type="EMBL" id="CAXAMN010008516">
    <property type="protein sequence ID" value="CAK9025466.1"/>
    <property type="molecule type" value="Genomic_DNA"/>
</dbReference>
<evidence type="ECO:0000313" key="2">
    <source>
        <dbReference type="EMBL" id="CAK9025466.1"/>
    </source>
</evidence>
<name>A0ABP0KF81_9DINO</name>
<gene>
    <name evidence="2" type="ORF">CCMP2556_LOCUS16008</name>
</gene>